<sequence>MADLQRRPHATLDIESRRPKAAKICRLLGMERNGTPLRVLEVGCGSGVISQLIADWLGSESRVDAVDVVDQRVASEGFYFQKVEGVELPYEDNSFDYVISNHVIEHVGDYRTQSDHIGELRRVLSPTGTGYLAVPSRWQLVEPHYRLAFLSWLPHSLRTPFLQLSGRGNHYDCQPLSMQQVEALFVANELKFGNQFYTALHSLVHTESSRSLLPKLASLLPQRFLYPLRILSPTHIYLFGKSPQWSKNA</sequence>
<protein>
    <submittedName>
        <fullName evidence="2">Class I SAM-dependent methyltransferase</fullName>
    </submittedName>
</protein>
<dbReference type="RefSeq" id="WP_182622732.1">
    <property type="nucleotide sequence ID" value="NZ_JACIUV010000005.1"/>
</dbReference>
<dbReference type="CDD" id="cd02440">
    <property type="entry name" value="AdoMet_MTases"/>
    <property type="match status" value="1"/>
</dbReference>
<evidence type="ECO:0000259" key="1">
    <source>
        <dbReference type="Pfam" id="PF08241"/>
    </source>
</evidence>
<keyword evidence="2" id="KW-0808">Transferase</keyword>
<dbReference type="GO" id="GO:0008757">
    <property type="term" value="F:S-adenosylmethionine-dependent methyltransferase activity"/>
    <property type="evidence" value="ECO:0007669"/>
    <property type="project" value="InterPro"/>
</dbReference>
<dbReference type="AlphaFoldDB" id="A0A7W3V1J0"/>
<dbReference type="Pfam" id="PF08241">
    <property type="entry name" value="Methyltransf_11"/>
    <property type="match status" value="1"/>
</dbReference>
<dbReference type="Proteomes" id="UP000550609">
    <property type="component" value="Unassembled WGS sequence"/>
</dbReference>
<organism evidence="2 3">
    <name type="scientific">Stenotrophomonas koreensis</name>
    <dbReference type="NCBI Taxonomy" id="266128"/>
    <lineage>
        <taxon>Bacteria</taxon>
        <taxon>Pseudomonadati</taxon>
        <taxon>Pseudomonadota</taxon>
        <taxon>Gammaproteobacteria</taxon>
        <taxon>Lysobacterales</taxon>
        <taxon>Lysobacteraceae</taxon>
        <taxon>Stenotrophomonas</taxon>
    </lineage>
</organism>
<dbReference type="InterPro" id="IPR013216">
    <property type="entry name" value="Methyltransf_11"/>
</dbReference>
<name>A0A7W3V1J0_9GAMM</name>
<reference evidence="2 3" key="1">
    <citation type="submission" date="2020-08" db="EMBL/GenBank/DDBJ databases">
        <title>Stenotrophomonas sp. W1S232.</title>
        <authorList>
            <person name="Deng Y."/>
        </authorList>
    </citation>
    <scope>NUCLEOTIDE SEQUENCE [LARGE SCALE GENOMIC DNA]</scope>
    <source>
        <strain evidence="2 3">W1S232</strain>
    </source>
</reference>
<dbReference type="PANTHER" id="PTHR43591">
    <property type="entry name" value="METHYLTRANSFERASE"/>
    <property type="match status" value="1"/>
</dbReference>
<evidence type="ECO:0000313" key="3">
    <source>
        <dbReference type="Proteomes" id="UP000550609"/>
    </source>
</evidence>
<dbReference type="InterPro" id="IPR029063">
    <property type="entry name" value="SAM-dependent_MTases_sf"/>
</dbReference>
<evidence type="ECO:0000313" key="2">
    <source>
        <dbReference type="EMBL" id="MBB1117749.1"/>
    </source>
</evidence>
<accession>A0A7W3V1J0</accession>
<proteinExistence type="predicted"/>
<dbReference type="Gene3D" id="3.40.50.150">
    <property type="entry name" value="Vaccinia Virus protein VP39"/>
    <property type="match status" value="1"/>
</dbReference>
<dbReference type="EMBL" id="JACIUV010000005">
    <property type="protein sequence ID" value="MBB1117749.1"/>
    <property type="molecule type" value="Genomic_DNA"/>
</dbReference>
<comment type="caution">
    <text evidence="2">The sequence shown here is derived from an EMBL/GenBank/DDBJ whole genome shotgun (WGS) entry which is preliminary data.</text>
</comment>
<dbReference type="GO" id="GO:0032259">
    <property type="term" value="P:methylation"/>
    <property type="evidence" value="ECO:0007669"/>
    <property type="project" value="UniProtKB-KW"/>
</dbReference>
<keyword evidence="2" id="KW-0489">Methyltransferase</keyword>
<feature type="domain" description="Methyltransferase type 11" evidence="1">
    <location>
        <begin position="40"/>
        <end position="129"/>
    </location>
</feature>
<gene>
    <name evidence="2" type="ORF">H4O09_11875</name>
</gene>
<dbReference type="SUPFAM" id="SSF53335">
    <property type="entry name" value="S-adenosyl-L-methionine-dependent methyltransferases"/>
    <property type="match status" value="1"/>
</dbReference>